<evidence type="ECO:0000313" key="5">
    <source>
        <dbReference type="EMBL" id="GLW91734.1"/>
    </source>
</evidence>
<keyword evidence="3" id="KW-0479">Metal-binding</keyword>
<dbReference type="AlphaFoldDB" id="A0A9W6QNI3"/>
<keyword evidence="2" id="KW-0045">Antibiotic biosynthesis</keyword>
<keyword evidence="6" id="KW-1185">Reference proteome</keyword>
<feature type="domain" description="Fe2OG dioxygenase" evidence="4">
    <location>
        <begin position="193"/>
        <end position="305"/>
    </location>
</feature>
<gene>
    <name evidence="5" type="ORF">Aglo03_25500</name>
</gene>
<dbReference type="InterPro" id="IPR050231">
    <property type="entry name" value="Iron_ascorbate_oxido_reductase"/>
</dbReference>
<dbReference type="GO" id="GO:0046872">
    <property type="term" value="F:metal ion binding"/>
    <property type="evidence" value="ECO:0007669"/>
    <property type="project" value="UniProtKB-KW"/>
</dbReference>
<dbReference type="InterPro" id="IPR005123">
    <property type="entry name" value="Oxoglu/Fe-dep_dioxygenase_dom"/>
</dbReference>
<keyword evidence="3" id="KW-0560">Oxidoreductase</keyword>
<evidence type="ECO:0000259" key="4">
    <source>
        <dbReference type="PROSITE" id="PS51471"/>
    </source>
</evidence>
<dbReference type="PRINTS" id="PR00682">
    <property type="entry name" value="IPNSYNTHASE"/>
</dbReference>
<dbReference type="InterPro" id="IPR027443">
    <property type="entry name" value="IPNS-like_sf"/>
</dbReference>
<accession>A0A9W6QNI3</accession>
<dbReference type="InterPro" id="IPR044861">
    <property type="entry name" value="IPNS-like_FE2OG_OXY"/>
</dbReference>
<sequence>MTTSSPAVDNHTAFTEVPVIDIGALVAADPDPGALARVVAEIGAACRDIGFFYVANHGIDPADSTEMFAAARAFFALPLADKMAIRLGGTTDQFRGFVPLGGEVTAGKTDWHECLDLQPKWGRDAASAATVRAPRAGHPLDDPEQWPAALPEFRTVMMRSWDQLWALSARIAAGMALSLGLDEHFFAQFEGAELSDLRMVHYPPFTREAHPHAPEGVSIDQTELGFGAHVDYGFLAVLHQDGVGGLEVRNAEGEWIAAPHIPGTFLVNIGLMMQRWTNDRYQATWHRVQIPGTSDRYSIPFFFEPRFDAVVEPLPQCVDADNPPRYEPCEFGPYVVGLFSKAYD</sequence>
<dbReference type="Pfam" id="PF03171">
    <property type="entry name" value="2OG-FeII_Oxy"/>
    <property type="match status" value="1"/>
</dbReference>
<evidence type="ECO:0000256" key="1">
    <source>
        <dbReference type="ARBA" id="ARBA00004792"/>
    </source>
</evidence>
<dbReference type="InterPro" id="IPR026992">
    <property type="entry name" value="DIOX_N"/>
</dbReference>
<reference evidence="5" key="1">
    <citation type="submission" date="2023-02" db="EMBL/GenBank/DDBJ databases">
        <title>Actinokineospora globicatena NBRC 15670.</title>
        <authorList>
            <person name="Ichikawa N."/>
            <person name="Sato H."/>
            <person name="Tonouchi N."/>
        </authorList>
    </citation>
    <scope>NUCLEOTIDE SEQUENCE</scope>
    <source>
        <strain evidence="5">NBRC 15670</strain>
    </source>
</reference>
<keyword evidence="3" id="KW-0408">Iron</keyword>
<name>A0A9W6QNI3_9PSEU</name>
<dbReference type="Gene3D" id="2.60.120.330">
    <property type="entry name" value="B-lactam Antibiotic, Isopenicillin N Synthase, Chain"/>
    <property type="match status" value="1"/>
</dbReference>
<evidence type="ECO:0000256" key="3">
    <source>
        <dbReference type="RuleBase" id="RU003682"/>
    </source>
</evidence>
<evidence type="ECO:0000313" key="6">
    <source>
        <dbReference type="Proteomes" id="UP001165042"/>
    </source>
</evidence>
<comment type="similarity">
    <text evidence="3">Belongs to the iron/ascorbate-dependent oxidoreductase family.</text>
</comment>
<dbReference type="RefSeq" id="WP_253834543.1">
    <property type="nucleotide sequence ID" value="NZ_BAAAVC010000003.1"/>
</dbReference>
<dbReference type="EMBL" id="BSSD01000003">
    <property type="protein sequence ID" value="GLW91734.1"/>
    <property type="molecule type" value="Genomic_DNA"/>
</dbReference>
<dbReference type="PROSITE" id="PS51471">
    <property type="entry name" value="FE2OG_OXY"/>
    <property type="match status" value="1"/>
</dbReference>
<dbReference type="SUPFAM" id="SSF51197">
    <property type="entry name" value="Clavaminate synthase-like"/>
    <property type="match status" value="1"/>
</dbReference>
<organism evidence="5 6">
    <name type="scientific">Actinokineospora globicatena</name>
    <dbReference type="NCBI Taxonomy" id="103729"/>
    <lineage>
        <taxon>Bacteria</taxon>
        <taxon>Bacillati</taxon>
        <taxon>Actinomycetota</taxon>
        <taxon>Actinomycetes</taxon>
        <taxon>Pseudonocardiales</taxon>
        <taxon>Pseudonocardiaceae</taxon>
        <taxon>Actinokineospora</taxon>
    </lineage>
</organism>
<dbReference type="Proteomes" id="UP001165042">
    <property type="component" value="Unassembled WGS sequence"/>
</dbReference>
<evidence type="ECO:0000256" key="2">
    <source>
        <dbReference type="ARBA" id="ARBA00023194"/>
    </source>
</evidence>
<dbReference type="PANTHER" id="PTHR47990">
    <property type="entry name" value="2-OXOGLUTARATE (2OG) AND FE(II)-DEPENDENT OXYGENASE SUPERFAMILY PROTEIN-RELATED"/>
    <property type="match status" value="1"/>
</dbReference>
<dbReference type="GO" id="GO:0017000">
    <property type="term" value="P:antibiotic biosynthetic process"/>
    <property type="evidence" value="ECO:0007669"/>
    <property type="project" value="UniProtKB-KW"/>
</dbReference>
<dbReference type="GO" id="GO:0016491">
    <property type="term" value="F:oxidoreductase activity"/>
    <property type="evidence" value="ECO:0007669"/>
    <property type="project" value="UniProtKB-KW"/>
</dbReference>
<comment type="pathway">
    <text evidence="1">Antibiotic biosynthesis.</text>
</comment>
<dbReference type="Pfam" id="PF14226">
    <property type="entry name" value="DIOX_N"/>
    <property type="match status" value="1"/>
</dbReference>
<protein>
    <submittedName>
        <fullName evidence="5">2OG-Fe(II) oxygenase</fullName>
    </submittedName>
</protein>
<proteinExistence type="inferred from homology"/>
<comment type="caution">
    <text evidence="5">The sequence shown here is derived from an EMBL/GenBank/DDBJ whole genome shotgun (WGS) entry which is preliminary data.</text>
</comment>